<proteinExistence type="predicted"/>
<organism evidence="2 3">
    <name type="scientific">Belliella aquatica</name>
    <dbReference type="NCBI Taxonomy" id="1323734"/>
    <lineage>
        <taxon>Bacteria</taxon>
        <taxon>Pseudomonadati</taxon>
        <taxon>Bacteroidota</taxon>
        <taxon>Cytophagia</taxon>
        <taxon>Cytophagales</taxon>
        <taxon>Cyclobacteriaceae</taxon>
        <taxon>Belliella</taxon>
    </lineage>
</organism>
<keyword evidence="3" id="KW-1185">Reference proteome</keyword>
<evidence type="ECO:0000313" key="3">
    <source>
        <dbReference type="Proteomes" id="UP000635885"/>
    </source>
</evidence>
<dbReference type="EMBL" id="BMFD01000001">
    <property type="protein sequence ID" value="GGC25835.1"/>
    <property type="molecule type" value="Genomic_DNA"/>
</dbReference>
<reference evidence="3" key="1">
    <citation type="journal article" date="2019" name="Int. J. Syst. Evol. Microbiol.">
        <title>The Global Catalogue of Microorganisms (GCM) 10K type strain sequencing project: providing services to taxonomists for standard genome sequencing and annotation.</title>
        <authorList>
            <consortium name="The Broad Institute Genomics Platform"/>
            <consortium name="The Broad Institute Genome Sequencing Center for Infectious Disease"/>
            <person name="Wu L."/>
            <person name="Ma J."/>
        </authorList>
    </citation>
    <scope>NUCLEOTIDE SEQUENCE [LARGE SCALE GENOMIC DNA]</scope>
    <source>
        <strain evidence="3">CGMCC 1.12479</strain>
    </source>
</reference>
<gene>
    <name evidence="2" type="ORF">GCM10010993_01150</name>
</gene>
<keyword evidence="1" id="KW-0812">Transmembrane</keyword>
<name>A0ABQ1LQ13_9BACT</name>
<protein>
    <submittedName>
        <fullName evidence="2">Uncharacterized protein</fullName>
    </submittedName>
</protein>
<sequence length="120" mass="13958">MINNLIQSEKYNVLVFPIGTMTLLIIFYALAIKHRKTAAKHMRYFIASAIVLIDPTIGRWTYTIFQNDLIAMPITYGIMNLILIALIWMDKRNGKDYKPYLVALSCFLLYNIAFFLVFLN</sequence>
<feature type="transmembrane region" description="Helical" evidence="1">
    <location>
        <begin position="44"/>
        <end position="63"/>
    </location>
</feature>
<feature type="transmembrane region" description="Helical" evidence="1">
    <location>
        <begin position="69"/>
        <end position="88"/>
    </location>
</feature>
<evidence type="ECO:0000256" key="1">
    <source>
        <dbReference type="SAM" id="Phobius"/>
    </source>
</evidence>
<keyword evidence="1" id="KW-1133">Transmembrane helix</keyword>
<accession>A0ABQ1LQ13</accession>
<feature type="transmembrane region" description="Helical" evidence="1">
    <location>
        <begin position="12"/>
        <end position="32"/>
    </location>
</feature>
<comment type="caution">
    <text evidence="2">The sequence shown here is derived from an EMBL/GenBank/DDBJ whole genome shotgun (WGS) entry which is preliminary data.</text>
</comment>
<feature type="transmembrane region" description="Helical" evidence="1">
    <location>
        <begin position="100"/>
        <end position="119"/>
    </location>
</feature>
<keyword evidence="1" id="KW-0472">Membrane</keyword>
<evidence type="ECO:0000313" key="2">
    <source>
        <dbReference type="EMBL" id="GGC25835.1"/>
    </source>
</evidence>
<dbReference type="Proteomes" id="UP000635885">
    <property type="component" value="Unassembled WGS sequence"/>
</dbReference>